<protein>
    <recommendedName>
        <fullName evidence="3">Bacterial EndoU nuclease domain-containing protein</fullName>
    </recommendedName>
</protein>
<reference evidence="1 2" key="1">
    <citation type="submission" date="2018-05" db="EMBL/GenBank/DDBJ databases">
        <title>Reference genomes for bee gut microbiota database.</title>
        <authorList>
            <person name="Ellegaard K.M."/>
        </authorList>
    </citation>
    <scope>NUCLEOTIDE SEQUENCE [LARGE SCALE GENOMIC DNA]</scope>
    <source>
        <strain evidence="1 2">ESL0182</strain>
    </source>
</reference>
<dbReference type="AlphaFoldDB" id="A0A2V4E164"/>
<dbReference type="OrthoDB" id="2664633at2"/>
<dbReference type="Proteomes" id="UP000247932">
    <property type="component" value="Unassembled WGS sequence"/>
</dbReference>
<proteinExistence type="predicted"/>
<accession>A0A2V4E164</accession>
<organism evidence="1 2">
    <name type="scientific">Gilliamella apicola</name>
    <dbReference type="NCBI Taxonomy" id="1196095"/>
    <lineage>
        <taxon>Bacteria</taxon>
        <taxon>Pseudomonadati</taxon>
        <taxon>Pseudomonadota</taxon>
        <taxon>Gammaproteobacteria</taxon>
        <taxon>Orbales</taxon>
        <taxon>Orbaceae</taxon>
        <taxon>Gilliamella</taxon>
    </lineage>
</organism>
<name>A0A2V4E164_9GAMM</name>
<gene>
    <name evidence="1" type="ORF">DKK70_09725</name>
</gene>
<evidence type="ECO:0000313" key="2">
    <source>
        <dbReference type="Proteomes" id="UP000247932"/>
    </source>
</evidence>
<dbReference type="CDD" id="cd20686">
    <property type="entry name" value="CdiA-CT_Ec-like"/>
    <property type="match status" value="1"/>
</dbReference>
<comment type="caution">
    <text evidence="1">The sequence shown here is derived from an EMBL/GenBank/DDBJ whole genome shotgun (WGS) entry which is preliminary data.</text>
</comment>
<evidence type="ECO:0008006" key="3">
    <source>
        <dbReference type="Google" id="ProtNLM"/>
    </source>
</evidence>
<evidence type="ECO:0000313" key="1">
    <source>
        <dbReference type="EMBL" id="PXZ06920.1"/>
    </source>
</evidence>
<keyword evidence="2" id="KW-1185">Reference proteome</keyword>
<dbReference type="EMBL" id="QGLR01000011">
    <property type="protein sequence ID" value="PXZ06920.1"/>
    <property type="molecule type" value="Genomic_DNA"/>
</dbReference>
<sequence>MTWIAPLGLNELCPGTEAGKGTAGATNQLTSNNFIADVTQHNTQLGVLNKKKDNISGAHKQDAFLESAEILGAKINLKVTDKNYPGLIEYQYQLPAKAGNGPNAGQIVGYKKEAAKTTYDPAILSDSKVADMSNKAAKQSESYFLSNPNKREYSVKVDGYWFQVTRDAKTGKVSNAYITMPPRNSK</sequence>